<dbReference type="AlphaFoldDB" id="A0AA35PIZ4"/>
<evidence type="ECO:0000259" key="6">
    <source>
        <dbReference type="Pfam" id="PF01296"/>
    </source>
</evidence>
<evidence type="ECO:0000256" key="4">
    <source>
        <dbReference type="ARBA" id="ARBA00022702"/>
    </source>
</evidence>
<dbReference type="SMART" id="SM00071">
    <property type="entry name" value="Galanin"/>
    <property type="match status" value="1"/>
</dbReference>
<keyword evidence="5" id="KW-0527">Neuropeptide</keyword>
<dbReference type="GO" id="GO:0031763">
    <property type="term" value="F:galanin receptor binding"/>
    <property type="evidence" value="ECO:0007669"/>
    <property type="project" value="TreeGrafter"/>
</dbReference>
<proteinExistence type="inferred from homology"/>
<dbReference type="PANTHER" id="PTHR16839:SF1">
    <property type="entry name" value="GALANIN PEPTIDES"/>
    <property type="match status" value="1"/>
</dbReference>
<evidence type="ECO:0000256" key="3">
    <source>
        <dbReference type="ARBA" id="ARBA00022525"/>
    </source>
</evidence>
<dbReference type="EMBL" id="OX395138">
    <property type="protein sequence ID" value="CAI5790691.1"/>
    <property type="molecule type" value="Genomic_DNA"/>
</dbReference>
<evidence type="ECO:0000256" key="1">
    <source>
        <dbReference type="ARBA" id="ARBA00004613"/>
    </source>
</evidence>
<keyword evidence="3" id="KW-0964">Secreted</keyword>
<dbReference type="Pfam" id="PF01296">
    <property type="entry name" value="Galanin"/>
    <property type="match status" value="1"/>
</dbReference>
<keyword evidence="4" id="KW-0372">Hormone</keyword>
<evidence type="ECO:0000313" key="8">
    <source>
        <dbReference type="Proteomes" id="UP001178461"/>
    </source>
</evidence>
<evidence type="ECO:0000313" key="7">
    <source>
        <dbReference type="EMBL" id="CAI5790691.1"/>
    </source>
</evidence>
<dbReference type="InterPro" id="IPR008174">
    <property type="entry name" value="Galanin"/>
</dbReference>
<dbReference type="InterPro" id="IPR008175">
    <property type="entry name" value="Galanin_pre"/>
</dbReference>
<sequence>MDGLAGGGAAGFLGAITVNYTYVPANPCFKMMWSSQSVLCASLLLCGLLGECCGSVLVPKDKRGWTLNSAGYLLGHHAHQTLSNKGSLAHKRDAMEDLYSVGQDSLAHALRSLDDGAFQTLMDFLTYLNPQDQRAVSRLPLLLSEEESLRQ</sequence>
<dbReference type="GO" id="GO:0005184">
    <property type="term" value="F:neuropeptide hormone activity"/>
    <property type="evidence" value="ECO:0007669"/>
    <property type="project" value="TreeGrafter"/>
</dbReference>
<gene>
    <name evidence="7" type="ORF">PODLI_1B017585</name>
</gene>
<accession>A0AA35PIZ4</accession>
<protein>
    <submittedName>
        <fullName evidence="7">Galanin peptides-like isoform X3</fullName>
    </submittedName>
</protein>
<feature type="domain" description="Galanin" evidence="6">
    <location>
        <begin position="64"/>
        <end position="89"/>
    </location>
</feature>
<name>A0AA35PIZ4_9SAUR</name>
<evidence type="ECO:0000256" key="2">
    <source>
        <dbReference type="ARBA" id="ARBA00006871"/>
    </source>
</evidence>
<dbReference type="GO" id="GO:0005615">
    <property type="term" value="C:extracellular space"/>
    <property type="evidence" value="ECO:0007669"/>
    <property type="project" value="TreeGrafter"/>
</dbReference>
<dbReference type="GO" id="GO:0007218">
    <property type="term" value="P:neuropeptide signaling pathway"/>
    <property type="evidence" value="ECO:0007669"/>
    <property type="project" value="UniProtKB-KW"/>
</dbReference>
<organism evidence="7 8">
    <name type="scientific">Podarcis lilfordi</name>
    <name type="common">Lilford's wall lizard</name>
    <dbReference type="NCBI Taxonomy" id="74358"/>
    <lineage>
        <taxon>Eukaryota</taxon>
        <taxon>Metazoa</taxon>
        <taxon>Chordata</taxon>
        <taxon>Craniata</taxon>
        <taxon>Vertebrata</taxon>
        <taxon>Euteleostomi</taxon>
        <taxon>Lepidosauria</taxon>
        <taxon>Squamata</taxon>
        <taxon>Bifurcata</taxon>
        <taxon>Unidentata</taxon>
        <taxon>Episquamata</taxon>
        <taxon>Laterata</taxon>
        <taxon>Lacertibaenia</taxon>
        <taxon>Lacertidae</taxon>
        <taxon>Podarcis</taxon>
    </lineage>
</organism>
<comment type="similarity">
    <text evidence="2">Belongs to the galanin family.</text>
</comment>
<evidence type="ECO:0000256" key="5">
    <source>
        <dbReference type="ARBA" id="ARBA00023320"/>
    </source>
</evidence>
<dbReference type="PANTHER" id="PTHR16839">
    <property type="entry name" value="GALANIN"/>
    <property type="match status" value="1"/>
</dbReference>
<dbReference type="GO" id="GO:0030141">
    <property type="term" value="C:secretory granule"/>
    <property type="evidence" value="ECO:0007669"/>
    <property type="project" value="TreeGrafter"/>
</dbReference>
<comment type="subcellular location">
    <subcellularLocation>
        <location evidence="1">Secreted</location>
    </subcellularLocation>
</comment>
<dbReference type="Proteomes" id="UP001178461">
    <property type="component" value="Chromosome 13"/>
</dbReference>
<keyword evidence="8" id="KW-1185">Reference proteome</keyword>
<reference evidence="7" key="1">
    <citation type="submission" date="2022-12" db="EMBL/GenBank/DDBJ databases">
        <authorList>
            <person name="Alioto T."/>
            <person name="Alioto T."/>
            <person name="Gomez Garrido J."/>
        </authorList>
    </citation>
    <scope>NUCLEOTIDE SEQUENCE</scope>
</reference>